<evidence type="ECO:0000313" key="1">
    <source>
        <dbReference type="EMBL" id="QXQ15660.1"/>
    </source>
</evidence>
<name>A0ABX8SGU3_9ACTN</name>
<keyword evidence="2" id="KW-1185">Reference proteome</keyword>
<dbReference type="InterPro" id="IPR024520">
    <property type="entry name" value="DUF3558"/>
</dbReference>
<organism evidence="1 2">
    <name type="scientific">Skermania pinensis</name>
    <dbReference type="NCBI Taxonomy" id="39122"/>
    <lineage>
        <taxon>Bacteria</taxon>
        <taxon>Bacillati</taxon>
        <taxon>Actinomycetota</taxon>
        <taxon>Actinomycetes</taxon>
        <taxon>Mycobacteriales</taxon>
        <taxon>Gordoniaceae</taxon>
        <taxon>Skermania</taxon>
    </lineage>
</organism>
<dbReference type="EMBL" id="CP079105">
    <property type="protein sequence ID" value="QXQ15660.1"/>
    <property type="molecule type" value="Genomic_DNA"/>
</dbReference>
<protein>
    <submittedName>
        <fullName evidence="1">DUF3558 domain-containing protein</fullName>
    </submittedName>
</protein>
<proteinExistence type="predicted"/>
<dbReference type="Proteomes" id="UP000887023">
    <property type="component" value="Chromosome"/>
</dbReference>
<evidence type="ECO:0000313" key="2">
    <source>
        <dbReference type="Proteomes" id="UP000887023"/>
    </source>
</evidence>
<sequence>MVVAAAGAVGLLAVSSGCGKTVTGTALPIGGSATGIGDDFRNLLTECDTVTEDQIAKVVGGEGIERGFFGAICRWDITGSSGNIKVTFNWFESGSLDVERQTLAKLKYEATDITVQGRKAIQERRPNDPDSCGVTVGALDTGIVGWWVQYRPGAHPDACEAASKLTDLTLNLSR</sequence>
<dbReference type="Pfam" id="PF12079">
    <property type="entry name" value="DUF3558"/>
    <property type="match status" value="1"/>
</dbReference>
<gene>
    <name evidence="1" type="ORF">KV203_03550</name>
</gene>
<reference evidence="1" key="1">
    <citation type="submission" date="2021-07" db="EMBL/GenBank/DDBJ databases">
        <title>Candidatus Kaistella beijingensis sp. nov. isolated from a municipal wastewater treatment plant is involved in sludge foaming.</title>
        <authorList>
            <person name="Song Y."/>
            <person name="Liu S.-J."/>
        </authorList>
    </citation>
    <scope>NUCLEOTIDE SEQUENCE</scope>
    <source>
        <strain evidence="1">DSM 43998</strain>
    </source>
</reference>
<accession>A0ABX8SGU3</accession>